<sequence length="237" mass="28196">MDIPHLAWFKVLLVVTKKSFEDLYNMAANCKLFKEMLHDPEVWTTVLMDKYQLHQDWYPSEEGKIVEFLQKCKEHNNPEMIYREAIHDFFLLKDDESMKNLRVATMARHEEASYLVGLLGLLNPSEGKENAMEFLCHLSKTKKLNMQACRDSISLRLGRYTMSGTKTPPLVEKFTAYQDFFQDCIDCEGNQEWYQFGDRRADDWGNVHAWNYCEPCKWKREQYCIQREHYLMTAFDI</sequence>
<reference evidence="3" key="1">
    <citation type="submission" date="2025-08" db="UniProtKB">
        <authorList>
            <consortium name="RefSeq"/>
        </authorList>
    </citation>
    <scope>IDENTIFICATION</scope>
</reference>
<dbReference type="Proteomes" id="UP000515124">
    <property type="component" value="Unplaced"/>
</dbReference>
<name>A0A6P5SMU5_PRUAV</name>
<evidence type="ECO:0000259" key="1">
    <source>
        <dbReference type="Pfam" id="PF23310"/>
    </source>
</evidence>
<protein>
    <submittedName>
        <fullName evidence="3">Uncharacterized protein LOC110760274</fullName>
    </submittedName>
</protein>
<dbReference type="KEGG" id="pavi:110760274"/>
<dbReference type="GeneID" id="110760274"/>
<keyword evidence="2" id="KW-1185">Reference proteome</keyword>
<accession>A0A6P5SMU5</accession>
<dbReference type="PANTHER" id="PTHR33784:SF10">
    <property type="entry name" value="F-BOX PROTEIN"/>
    <property type="match status" value="1"/>
</dbReference>
<feature type="domain" description="At2g35280-like TPR" evidence="1">
    <location>
        <begin position="56"/>
        <end position="153"/>
    </location>
</feature>
<evidence type="ECO:0000313" key="2">
    <source>
        <dbReference type="Proteomes" id="UP000515124"/>
    </source>
</evidence>
<proteinExistence type="predicted"/>
<evidence type="ECO:0000313" key="3">
    <source>
        <dbReference type="RefSeq" id="XP_021818205.1"/>
    </source>
</evidence>
<gene>
    <name evidence="3" type="primary">LOC110760274</name>
</gene>
<dbReference type="AlphaFoldDB" id="A0A6P5SMU5"/>
<dbReference type="Gramene" id="Pav_sc0000732.1_g190.1.br:mrna">
    <property type="protein sequence ID" value="Pav_sc0000732.1_g190.1.br:CDS:1"/>
    <property type="gene ID" value="Pav_sc0000732.1_g190.1.br"/>
</dbReference>
<dbReference type="RefSeq" id="XP_021818205.1">
    <property type="nucleotide sequence ID" value="XM_021962513.1"/>
</dbReference>
<dbReference type="InterPro" id="IPR040338">
    <property type="entry name" value="At1g67623-like"/>
</dbReference>
<dbReference type="InterPro" id="IPR057136">
    <property type="entry name" value="At2g35280_TPR_dom"/>
</dbReference>
<dbReference type="PANTHER" id="PTHR33784">
    <property type="entry name" value="OS05G0482100 PROTEIN"/>
    <property type="match status" value="1"/>
</dbReference>
<dbReference type="Pfam" id="PF23310">
    <property type="entry name" value="TPR_27"/>
    <property type="match status" value="1"/>
</dbReference>
<organism evidence="2 3">
    <name type="scientific">Prunus avium</name>
    <name type="common">Cherry</name>
    <name type="synonym">Cerasus avium</name>
    <dbReference type="NCBI Taxonomy" id="42229"/>
    <lineage>
        <taxon>Eukaryota</taxon>
        <taxon>Viridiplantae</taxon>
        <taxon>Streptophyta</taxon>
        <taxon>Embryophyta</taxon>
        <taxon>Tracheophyta</taxon>
        <taxon>Spermatophyta</taxon>
        <taxon>Magnoliopsida</taxon>
        <taxon>eudicotyledons</taxon>
        <taxon>Gunneridae</taxon>
        <taxon>Pentapetalae</taxon>
        <taxon>rosids</taxon>
        <taxon>fabids</taxon>
        <taxon>Rosales</taxon>
        <taxon>Rosaceae</taxon>
        <taxon>Amygdaloideae</taxon>
        <taxon>Amygdaleae</taxon>
        <taxon>Prunus</taxon>
    </lineage>
</organism>